<feature type="binding site" evidence="21">
    <location>
        <begin position="1122"/>
        <end position="1123"/>
    </location>
    <ligand>
        <name>S-adenosyl-L-methionine</name>
        <dbReference type="ChEBI" id="CHEBI:59789"/>
    </ligand>
</feature>
<dbReference type="PROSITE" id="PS51337">
    <property type="entry name" value="B12_BINDING_NTER"/>
    <property type="match status" value="1"/>
</dbReference>
<sequence length="1160" mass="127895">AYLDAGADIIETNSFNGTRVSMSDYHMEDLVPEINLEAARLARAACDKYSTPDKPRFVAGVLGPTSRTCSISPNVNDPAFRNITFDELKENYIEATHALIEGGADIILIETVFDTLNCKAAIFAVKEVFKHIGRELPLMISGTITDASGRTLTGQTAEAFWNSVRHGDLLSIGFNCALGADAMRPHVKTISDVADTFVSAHPNAGLPNAFGEYDETPEQTAAFLKEFAESGLINITGGCCGTTPDHIRAIANAVKDIQPRQIPETRAACRLSGLEPFNIYDDSLFVNVGERTNVTGSKKFLRLIREENFAEALEVAQQQVEAGAQIIDINMDEGMLDSQNAMVHFLNLVASEPDISRVPIMIDSSKWEIIEAGLKCVQGKPVVNSISLKEGYDEFVEKAHLCRQYGAAIIVMAFDETGQADTAARKREICKRSYDILVNEVGYPAEDIIFDPNVFAVATGIEEHNNYGVDFIEATGWIKQNLPHAMISGGVSNVSFSFRGNEPVREAIHSVFLYHAIKQGMTMGIVNAGQMAIYDDIPKELKEAVEDVVLNQNQGTSGQEATEKLLEVAEKYRGHSGAQREAENLEWRNESVEKRLEYALVKGITTYIDEDTEEARLKAKRPLDVIEGALMDGMNVVGDLFGSGKMFLPQVVKSARVMKQAVAWLNPYIEAEKGNAQSKGRVLMATVKGDVHDIGKNIVGVVLGCNGYDIVDLGVMVPAEKILQTAIDEKCDIIGLSGLITPSLDEMVFVAKEMQRKGFTIPLLIGGATTSKAHTAVKIDPQYSNDAVIYVADASRAVGVATTLLSKEMRGNFIDEHRAEYAKIRERLANKQPKAAKLSYAESIENGFKIDEHYVPPKPNALGTQVIKNYPLETLVPYFDWTPFFISWSLAGKFPKILEDEVVGEAATDLYNQAQAMLKDIIENHRFDARAVFGLYPAQRTAADTVSVFDEAGQKVTHTFEHVRQQSDKVTGKPNLSLADFISTSKDNTDYLGGFTVSIFGAEELANEYKAKGDDYSAILVQSLADRFAEAFAEHLHERIRKEFWGYKADETLDNEALIKEKYVGIRPAPGYPACPEHSEKAVLFDWLGSEEKIGTKLTEHFAMMPPSSVSGFYYSHPESEYFNVGKIALDQLEDYAKRKGWTLDEAKRWLAPNLDDSIG</sequence>
<dbReference type="UniPathway" id="UPA00051">
    <property type="reaction ID" value="UER00081"/>
</dbReference>
<name>A0A3D2SMY7_9GAMM</name>
<keyword evidence="12 21" id="KW-0949">S-adenosyl-L-methionine</keyword>
<evidence type="ECO:0000256" key="23">
    <source>
        <dbReference type="PROSITE-ProRule" id="PRU00346"/>
    </source>
</evidence>
<dbReference type="GO" id="GO:0008270">
    <property type="term" value="F:zinc ion binding"/>
    <property type="evidence" value="ECO:0007669"/>
    <property type="project" value="InterPro"/>
</dbReference>
<evidence type="ECO:0000256" key="9">
    <source>
        <dbReference type="ARBA" id="ARBA00022605"/>
    </source>
</evidence>
<feature type="domain" description="B12-binding" evidence="27">
    <location>
        <begin position="679"/>
        <end position="815"/>
    </location>
</feature>
<dbReference type="CDD" id="cd02069">
    <property type="entry name" value="methionine_synthase_B12_BD"/>
    <property type="match status" value="1"/>
</dbReference>
<dbReference type="PIRSF" id="PIRSF000381">
    <property type="entry name" value="MetH"/>
    <property type="match status" value="1"/>
</dbReference>
<feature type="binding site" description="axial binding residue" evidence="20">
    <location>
        <position position="692"/>
    </location>
    <ligand>
        <name>methylcob(III)alamin</name>
        <dbReference type="ChEBI" id="CHEBI:28115"/>
    </ligand>
    <ligandPart>
        <name>Co</name>
        <dbReference type="ChEBI" id="CHEBI:27638"/>
    </ligandPart>
</feature>
<organism evidence="29 30">
    <name type="scientific">Acinetobacter ursingii</name>
    <dbReference type="NCBI Taxonomy" id="108980"/>
    <lineage>
        <taxon>Bacteria</taxon>
        <taxon>Pseudomonadati</taxon>
        <taxon>Pseudomonadota</taxon>
        <taxon>Gammaproteobacteria</taxon>
        <taxon>Moraxellales</taxon>
        <taxon>Moraxellaceae</taxon>
        <taxon>Acinetobacter</taxon>
    </lineage>
</organism>
<dbReference type="SUPFAM" id="SSF51717">
    <property type="entry name" value="Dihydropteroate synthetase-like"/>
    <property type="match status" value="1"/>
</dbReference>
<proteinExistence type="inferred from homology"/>
<dbReference type="Pfam" id="PF02607">
    <property type="entry name" value="B12-binding_2"/>
    <property type="match status" value="1"/>
</dbReference>
<dbReference type="GO" id="GO:0046653">
    <property type="term" value="P:tetrahydrofolate metabolic process"/>
    <property type="evidence" value="ECO:0007669"/>
    <property type="project" value="TreeGrafter"/>
</dbReference>
<dbReference type="InterPro" id="IPR050554">
    <property type="entry name" value="Met_Synthase/Corrinoid"/>
</dbReference>
<evidence type="ECO:0000259" key="26">
    <source>
        <dbReference type="PROSITE" id="PS50974"/>
    </source>
</evidence>
<dbReference type="SUPFAM" id="SSF56507">
    <property type="entry name" value="Methionine synthase activation domain-like"/>
    <property type="match status" value="1"/>
</dbReference>
<dbReference type="PROSITE" id="PS50970">
    <property type="entry name" value="HCY"/>
    <property type="match status" value="1"/>
</dbReference>
<dbReference type="InterPro" id="IPR036724">
    <property type="entry name" value="Cobalamin-bd_sf"/>
</dbReference>
<comment type="cofactor">
    <cofactor evidence="2 22">
        <name>Zn(2+)</name>
        <dbReference type="ChEBI" id="CHEBI:29105"/>
    </cofactor>
</comment>
<dbReference type="InterPro" id="IPR036589">
    <property type="entry name" value="HCY_dom_sf"/>
</dbReference>
<keyword evidence="13 20" id="KW-0479">Metal-binding</keyword>
<dbReference type="AlphaFoldDB" id="A0A3D2SMY7"/>
<dbReference type="PROSITE" id="PS51332">
    <property type="entry name" value="B12_BINDING"/>
    <property type="match status" value="1"/>
</dbReference>
<feature type="binding site" evidence="21">
    <location>
        <position position="794"/>
    </location>
    <ligand>
        <name>methylcob(III)alamin</name>
        <dbReference type="ChEBI" id="CHEBI:28115"/>
    </ligand>
</feature>
<evidence type="ECO:0000256" key="10">
    <source>
        <dbReference type="ARBA" id="ARBA00022628"/>
    </source>
</evidence>
<comment type="cofactor">
    <cofactor evidence="3 20">
        <name>methylcob(III)alamin</name>
        <dbReference type="ChEBI" id="CHEBI:28115"/>
    </cofactor>
</comment>
<feature type="binding site" evidence="20 22">
    <location>
        <position position="176"/>
    </location>
    <ligand>
        <name>Zn(2+)</name>
        <dbReference type="ChEBI" id="CHEBI:29105"/>
    </ligand>
</feature>
<evidence type="ECO:0000259" key="24">
    <source>
        <dbReference type="PROSITE" id="PS50970"/>
    </source>
</evidence>
<dbReference type="InterPro" id="IPR011005">
    <property type="entry name" value="Dihydropteroate_synth-like_sf"/>
</dbReference>
<evidence type="ECO:0000313" key="30">
    <source>
        <dbReference type="Proteomes" id="UP000263596"/>
    </source>
</evidence>
<dbReference type="Gene3D" id="3.40.50.280">
    <property type="entry name" value="Cobalamin-binding domain"/>
    <property type="match status" value="1"/>
</dbReference>
<dbReference type="InterPro" id="IPR004223">
    <property type="entry name" value="VitB12-dep_Met_synth_activ_dom"/>
</dbReference>
<dbReference type="PROSITE" id="PS50972">
    <property type="entry name" value="PTERIN_BINDING"/>
    <property type="match status" value="1"/>
</dbReference>
<dbReference type="GO" id="GO:0032259">
    <property type="term" value="P:methylation"/>
    <property type="evidence" value="ECO:0007669"/>
    <property type="project" value="UniProtKB-KW"/>
</dbReference>
<dbReference type="Pfam" id="PF02965">
    <property type="entry name" value="Met_synt_B12"/>
    <property type="match status" value="1"/>
</dbReference>
<dbReference type="NCBIfam" id="TIGR02082">
    <property type="entry name" value="metH"/>
    <property type="match status" value="1"/>
</dbReference>
<dbReference type="InterPro" id="IPR036594">
    <property type="entry name" value="Meth_synthase_dom"/>
</dbReference>
<dbReference type="NCBIfam" id="NF007024">
    <property type="entry name" value="PRK09490.1"/>
    <property type="match status" value="1"/>
</dbReference>
<dbReference type="InterPro" id="IPR006158">
    <property type="entry name" value="Cobalamin-bd"/>
</dbReference>
<dbReference type="PANTHER" id="PTHR45833">
    <property type="entry name" value="METHIONINE SYNTHASE"/>
    <property type="match status" value="1"/>
</dbReference>
<dbReference type="SMART" id="SM01018">
    <property type="entry name" value="B12-binding_2"/>
    <property type="match status" value="1"/>
</dbReference>
<feature type="binding site" evidence="21">
    <location>
        <position position="737"/>
    </location>
    <ligand>
        <name>methylcob(III)alamin</name>
        <dbReference type="ChEBI" id="CHEBI:28115"/>
    </ligand>
</feature>
<feature type="binding site" evidence="21">
    <location>
        <position position="880"/>
    </location>
    <ligand>
        <name>S-adenosyl-L-methionine</name>
        <dbReference type="ChEBI" id="CHEBI:59789"/>
    </ligand>
</feature>
<evidence type="ECO:0000256" key="3">
    <source>
        <dbReference type="ARBA" id="ARBA00001956"/>
    </source>
</evidence>
<dbReference type="FunFam" id="3.20.20.330:FF:000001">
    <property type="entry name" value="Methionine synthase"/>
    <property type="match status" value="1"/>
</dbReference>
<keyword evidence="11 23" id="KW-0808">Transferase</keyword>
<dbReference type="Gene3D" id="3.20.20.330">
    <property type="entry name" value="Homocysteine-binding-like domain"/>
    <property type="match status" value="1"/>
</dbReference>
<dbReference type="EMBL" id="DPVE01000126">
    <property type="protein sequence ID" value="HCK29935.1"/>
    <property type="molecule type" value="Genomic_DNA"/>
</dbReference>
<comment type="similarity">
    <text evidence="5">Belongs to the vitamin-B12 dependent methionine synthase family.</text>
</comment>
<dbReference type="PANTHER" id="PTHR45833:SF1">
    <property type="entry name" value="METHIONINE SYNTHASE"/>
    <property type="match status" value="1"/>
</dbReference>
<evidence type="ECO:0000256" key="12">
    <source>
        <dbReference type="ARBA" id="ARBA00022691"/>
    </source>
</evidence>
<dbReference type="InterPro" id="IPR033706">
    <property type="entry name" value="Met_synthase_B12-bd"/>
</dbReference>
<evidence type="ECO:0000256" key="7">
    <source>
        <dbReference type="ARBA" id="ARBA00013998"/>
    </source>
</evidence>
<dbReference type="Gene3D" id="1.10.288.10">
    <property type="entry name" value="Cobalamin-dependent Methionine Synthase, domain 2"/>
    <property type="match status" value="1"/>
</dbReference>
<dbReference type="InterPro" id="IPR011822">
    <property type="entry name" value="MetH"/>
</dbReference>
<feature type="binding site" evidence="21">
    <location>
        <begin position="689"/>
        <end position="693"/>
    </location>
    <ligand>
        <name>methylcob(III)alamin</name>
        <dbReference type="ChEBI" id="CHEBI:28115"/>
    </ligand>
</feature>
<feature type="domain" description="Hcy-binding" evidence="24">
    <location>
        <begin position="1"/>
        <end position="254"/>
    </location>
</feature>
<dbReference type="InterPro" id="IPR000489">
    <property type="entry name" value="Pterin-binding_dom"/>
</dbReference>
<keyword evidence="8 23" id="KW-0489">Methyltransferase</keyword>
<evidence type="ECO:0000256" key="14">
    <source>
        <dbReference type="ARBA" id="ARBA00022737"/>
    </source>
</evidence>
<comment type="function">
    <text evidence="18">Catalyzes the transfer of a methyl group from methyl-cobalamin to homocysteine, yielding enzyme-bound cob(I)alamin and methionine. Subsequently, remethylates the cofactor using methyltetrahydrofolate.</text>
</comment>
<dbReference type="SUPFAM" id="SSF82282">
    <property type="entry name" value="Homocysteine S-methyltransferase"/>
    <property type="match status" value="1"/>
</dbReference>
<dbReference type="InterPro" id="IPR003759">
    <property type="entry name" value="Cbl-bd_cap"/>
</dbReference>
<dbReference type="InterPro" id="IPR003726">
    <property type="entry name" value="HCY_dom"/>
</dbReference>
<evidence type="ECO:0000256" key="13">
    <source>
        <dbReference type="ARBA" id="ARBA00022723"/>
    </source>
</evidence>
<evidence type="ECO:0000256" key="1">
    <source>
        <dbReference type="ARBA" id="ARBA00001700"/>
    </source>
</evidence>
<feature type="binding site" evidence="20 22">
    <location>
        <position position="239"/>
    </location>
    <ligand>
        <name>Zn(2+)</name>
        <dbReference type="ChEBI" id="CHEBI:29105"/>
    </ligand>
</feature>
<evidence type="ECO:0000256" key="15">
    <source>
        <dbReference type="ARBA" id="ARBA00022833"/>
    </source>
</evidence>
<dbReference type="SUPFAM" id="SSF52242">
    <property type="entry name" value="Cobalamin (vitamin B12)-binding domain"/>
    <property type="match status" value="1"/>
</dbReference>
<evidence type="ECO:0000256" key="5">
    <source>
        <dbReference type="ARBA" id="ARBA00010398"/>
    </source>
</evidence>
<keyword evidence="16" id="KW-0486">Methionine biosynthesis</keyword>
<dbReference type="SUPFAM" id="SSF47644">
    <property type="entry name" value="Methionine synthase domain"/>
    <property type="match status" value="1"/>
</dbReference>
<dbReference type="Pfam" id="PF02574">
    <property type="entry name" value="S-methyl_trans"/>
    <property type="match status" value="1"/>
</dbReference>
<accession>A0A3D2SMY7</accession>
<gene>
    <name evidence="29" type="ORF">DHW29_06935</name>
</gene>
<feature type="binding site" evidence="21">
    <location>
        <position position="1067"/>
    </location>
    <ligand>
        <name>S-adenosyl-L-methionine</name>
        <dbReference type="ChEBI" id="CHEBI:59789"/>
    </ligand>
</feature>
<dbReference type="EC" id="2.1.1.13" evidence="6 19"/>
<evidence type="ECO:0000256" key="21">
    <source>
        <dbReference type="PIRSR" id="PIRSR000381-2"/>
    </source>
</evidence>
<evidence type="ECO:0000256" key="2">
    <source>
        <dbReference type="ARBA" id="ARBA00001947"/>
    </source>
</evidence>
<feature type="domain" description="B12-binding N-terminal" evidence="28">
    <location>
        <begin position="583"/>
        <end position="677"/>
    </location>
</feature>
<comment type="caution">
    <text evidence="29">The sequence shown here is derived from an EMBL/GenBank/DDBJ whole genome shotgun (WGS) entry which is preliminary data.</text>
</comment>
<feature type="binding site" evidence="21">
    <location>
        <position position="627"/>
    </location>
    <ligand>
        <name>methylcob(III)alamin</name>
        <dbReference type="ChEBI" id="CHEBI:28115"/>
    </ligand>
</feature>
<keyword evidence="14" id="KW-0677">Repeat</keyword>
<evidence type="ECO:0000256" key="22">
    <source>
        <dbReference type="PROSITE-ProRule" id="PRU00333"/>
    </source>
</evidence>
<dbReference type="Gene3D" id="1.10.1240.10">
    <property type="entry name" value="Methionine synthase domain"/>
    <property type="match status" value="1"/>
</dbReference>
<keyword evidence="17" id="KW-0170">Cobalt</keyword>
<dbReference type="Pfam" id="PF00809">
    <property type="entry name" value="Pterin_bind"/>
    <property type="match status" value="1"/>
</dbReference>
<evidence type="ECO:0000256" key="4">
    <source>
        <dbReference type="ARBA" id="ARBA00005178"/>
    </source>
</evidence>
<evidence type="ECO:0000256" key="19">
    <source>
        <dbReference type="NCBIfam" id="TIGR02082"/>
    </source>
</evidence>
<evidence type="ECO:0000256" key="11">
    <source>
        <dbReference type="ARBA" id="ARBA00022679"/>
    </source>
</evidence>
<comment type="pathway">
    <text evidence="4">Amino-acid biosynthesis; L-methionine biosynthesis via de novo pathway; L-methionine from L-homocysteine (MetH route): step 1/1.</text>
</comment>
<evidence type="ECO:0000259" key="25">
    <source>
        <dbReference type="PROSITE" id="PS50972"/>
    </source>
</evidence>
<evidence type="ECO:0000256" key="18">
    <source>
        <dbReference type="ARBA" id="ARBA00025552"/>
    </source>
</evidence>
<feature type="binding site" evidence="21">
    <location>
        <position position="741"/>
    </location>
    <ligand>
        <name>methylcob(III)alamin</name>
        <dbReference type="ChEBI" id="CHEBI:28115"/>
    </ligand>
</feature>
<reference evidence="29 30" key="1">
    <citation type="journal article" date="2018" name="Nat. Biotechnol.">
        <title>A standardized bacterial taxonomy based on genome phylogeny substantially revises the tree of life.</title>
        <authorList>
            <person name="Parks D.H."/>
            <person name="Chuvochina M."/>
            <person name="Waite D.W."/>
            <person name="Rinke C."/>
            <person name="Skarshewski A."/>
            <person name="Chaumeil P.A."/>
            <person name="Hugenholtz P."/>
        </authorList>
    </citation>
    <scope>NUCLEOTIDE SEQUENCE [LARGE SCALE GENOMIC DNA]</scope>
    <source>
        <strain evidence="29">UBA9669</strain>
    </source>
</reference>
<dbReference type="PROSITE" id="PS50974">
    <property type="entry name" value="ADOMET_ACTIVATION"/>
    <property type="match status" value="1"/>
</dbReference>
<evidence type="ECO:0000256" key="17">
    <source>
        <dbReference type="ARBA" id="ARBA00023285"/>
    </source>
</evidence>
<dbReference type="CDD" id="cd00740">
    <property type="entry name" value="MeTr"/>
    <property type="match status" value="1"/>
</dbReference>
<dbReference type="FunFam" id="3.40.50.280:FF:000001">
    <property type="entry name" value="Methionine synthase"/>
    <property type="match status" value="1"/>
</dbReference>
<feature type="binding site" evidence="20 22">
    <location>
        <position position="240"/>
    </location>
    <ligand>
        <name>Zn(2+)</name>
        <dbReference type="ChEBI" id="CHEBI:29105"/>
    </ligand>
</feature>
<dbReference type="GO" id="GO:0031419">
    <property type="term" value="F:cobalamin binding"/>
    <property type="evidence" value="ECO:0007669"/>
    <property type="project" value="UniProtKB-KW"/>
</dbReference>
<dbReference type="GO" id="GO:0050667">
    <property type="term" value="P:homocysteine metabolic process"/>
    <property type="evidence" value="ECO:0007669"/>
    <property type="project" value="TreeGrafter"/>
</dbReference>
<keyword evidence="15 20" id="KW-0862">Zinc</keyword>
<dbReference type="FunFam" id="3.20.20.20:FF:000002">
    <property type="entry name" value="Methionine synthase"/>
    <property type="match status" value="1"/>
</dbReference>
<dbReference type="Proteomes" id="UP000263596">
    <property type="component" value="Unassembled WGS sequence"/>
</dbReference>
<dbReference type="InterPro" id="IPR037010">
    <property type="entry name" value="VitB12-dep_Met_synth_activ_sf"/>
</dbReference>
<dbReference type="GO" id="GO:0005829">
    <property type="term" value="C:cytosol"/>
    <property type="evidence" value="ECO:0007669"/>
    <property type="project" value="TreeGrafter"/>
</dbReference>
<dbReference type="GO" id="GO:0008705">
    <property type="term" value="F:methionine synthase activity"/>
    <property type="evidence" value="ECO:0007669"/>
    <property type="project" value="UniProtKB-UniRule"/>
</dbReference>
<feature type="domain" description="AdoMet activation" evidence="26">
    <location>
        <begin position="831"/>
        <end position="1160"/>
    </location>
</feature>
<evidence type="ECO:0000256" key="8">
    <source>
        <dbReference type="ARBA" id="ARBA00022603"/>
    </source>
</evidence>
<evidence type="ECO:0000259" key="27">
    <source>
        <dbReference type="PROSITE" id="PS51332"/>
    </source>
</evidence>
<feature type="non-terminal residue" evidence="29">
    <location>
        <position position="1"/>
    </location>
</feature>
<dbReference type="FunFam" id="1.10.1240.10:FF:000001">
    <property type="entry name" value="Methionine synthase"/>
    <property type="match status" value="1"/>
</dbReference>
<dbReference type="Pfam" id="PF02310">
    <property type="entry name" value="B12-binding"/>
    <property type="match status" value="1"/>
</dbReference>
<feature type="domain" description="Pterin-binding" evidence="25">
    <location>
        <begin position="285"/>
        <end position="546"/>
    </location>
</feature>
<evidence type="ECO:0000259" key="28">
    <source>
        <dbReference type="PROSITE" id="PS51337"/>
    </source>
</evidence>
<keyword evidence="9" id="KW-0028">Amino-acid biosynthesis</keyword>
<evidence type="ECO:0000256" key="20">
    <source>
        <dbReference type="PIRSR" id="PIRSR000381-1"/>
    </source>
</evidence>
<comment type="catalytic activity">
    <reaction evidence="1">
        <text>(6S)-5-methyl-5,6,7,8-tetrahydrofolate + L-homocysteine = (6S)-5,6,7,8-tetrahydrofolate + L-methionine</text>
        <dbReference type="Rhea" id="RHEA:11172"/>
        <dbReference type="ChEBI" id="CHEBI:18608"/>
        <dbReference type="ChEBI" id="CHEBI:57453"/>
        <dbReference type="ChEBI" id="CHEBI:57844"/>
        <dbReference type="ChEBI" id="CHEBI:58199"/>
        <dbReference type="EC" id="2.1.1.13"/>
    </reaction>
</comment>
<dbReference type="Gene3D" id="3.20.20.20">
    <property type="entry name" value="Dihydropteroate synthase-like"/>
    <property type="match status" value="1"/>
</dbReference>
<evidence type="ECO:0000256" key="16">
    <source>
        <dbReference type="ARBA" id="ARBA00023167"/>
    </source>
</evidence>
<evidence type="ECO:0000256" key="6">
    <source>
        <dbReference type="ARBA" id="ARBA00012032"/>
    </source>
</evidence>
<evidence type="ECO:0000313" key="29">
    <source>
        <dbReference type="EMBL" id="HCK29935.1"/>
    </source>
</evidence>
<keyword evidence="10 20" id="KW-0846">Cobalamin</keyword>
<dbReference type="Gene3D" id="3.10.196.10">
    <property type="entry name" value="Vitamin B12-dependent methionine synthase, activation domain"/>
    <property type="match status" value="1"/>
</dbReference>
<protein>
    <recommendedName>
        <fullName evidence="7 19">Methionine synthase</fullName>
        <ecNumber evidence="6 19">2.1.1.13</ecNumber>
    </recommendedName>
</protein>